<dbReference type="PANTHER" id="PTHR27003:SF361">
    <property type="entry name" value="PROTEIN KINASE DOMAIN-CONTAINING PROTEIN"/>
    <property type="match status" value="1"/>
</dbReference>
<keyword evidence="2" id="KW-0808">Transferase</keyword>
<dbReference type="GO" id="GO:0016301">
    <property type="term" value="F:kinase activity"/>
    <property type="evidence" value="ECO:0007669"/>
    <property type="project" value="UniProtKB-KW"/>
</dbReference>
<gene>
    <name evidence="2" type="ORF">Tco_0939473</name>
</gene>
<proteinExistence type="predicted"/>
<dbReference type="SUPFAM" id="SSF56112">
    <property type="entry name" value="Protein kinase-like (PK-like)"/>
    <property type="match status" value="1"/>
</dbReference>
<dbReference type="InterPro" id="IPR011009">
    <property type="entry name" value="Kinase-like_dom_sf"/>
</dbReference>
<keyword evidence="3" id="KW-1185">Reference proteome</keyword>
<organism evidence="2 3">
    <name type="scientific">Tanacetum coccineum</name>
    <dbReference type="NCBI Taxonomy" id="301880"/>
    <lineage>
        <taxon>Eukaryota</taxon>
        <taxon>Viridiplantae</taxon>
        <taxon>Streptophyta</taxon>
        <taxon>Embryophyta</taxon>
        <taxon>Tracheophyta</taxon>
        <taxon>Spermatophyta</taxon>
        <taxon>Magnoliopsida</taxon>
        <taxon>eudicotyledons</taxon>
        <taxon>Gunneridae</taxon>
        <taxon>Pentapetalae</taxon>
        <taxon>asterids</taxon>
        <taxon>campanulids</taxon>
        <taxon>Asterales</taxon>
        <taxon>Asteraceae</taxon>
        <taxon>Asteroideae</taxon>
        <taxon>Anthemideae</taxon>
        <taxon>Anthemidinae</taxon>
        <taxon>Tanacetum</taxon>
    </lineage>
</organism>
<reference evidence="2" key="2">
    <citation type="submission" date="2022-01" db="EMBL/GenBank/DDBJ databases">
        <authorList>
            <person name="Yamashiro T."/>
            <person name="Shiraishi A."/>
            <person name="Satake H."/>
            <person name="Nakayama K."/>
        </authorList>
    </citation>
    <scope>NUCLEOTIDE SEQUENCE</scope>
</reference>
<dbReference type="InterPro" id="IPR045272">
    <property type="entry name" value="ANXUR1/2-like"/>
</dbReference>
<dbReference type="Proteomes" id="UP001151760">
    <property type="component" value="Unassembled WGS sequence"/>
</dbReference>
<dbReference type="InterPro" id="IPR001245">
    <property type="entry name" value="Ser-Thr/Tyr_kinase_cat_dom"/>
</dbReference>
<sequence length="291" mass="34168">MKVQGSSLWGNIWCKYHVALWSRTLRNCINDTAVAVKRLNEQFAQGLKEFLTEIQLLFGQEHPNLISLLGYCKEGNENIIVYEYAARGSLDRYIRRNNRDERSTTLTWDIKSSNILIDEKWVGRISDLGLSKLSVTGLEIAYRCLHDDREQRPSMDIVAKELEETLNVQVAHELEKKRMHEHEKIEDGYWEKKLPHHYQYLTKMSDIPLKYTTKKELYLLFRRGFLANNGPLVETFTFSPDHNNYAYYLVFKLKDDGHVLSDDGPIFKAEYWRDRNYIAIPIGMMVGWRPG</sequence>
<comment type="caution">
    <text evidence="2">The sequence shown here is derived from an EMBL/GenBank/DDBJ whole genome shotgun (WGS) entry which is preliminary data.</text>
</comment>
<evidence type="ECO:0000313" key="3">
    <source>
        <dbReference type="Proteomes" id="UP001151760"/>
    </source>
</evidence>
<dbReference type="InterPro" id="IPR000719">
    <property type="entry name" value="Prot_kinase_dom"/>
</dbReference>
<reference evidence="2" key="1">
    <citation type="journal article" date="2022" name="Int. J. Mol. Sci.">
        <title>Draft Genome of Tanacetum Coccineum: Genomic Comparison of Closely Related Tanacetum-Family Plants.</title>
        <authorList>
            <person name="Yamashiro T."/>
            <person name="Shiraishi A."/>
            <person name="Nakayama K."/>
            <person name="Satake H."/>
        </authorList>
    </citation>
    <scope>NUCLEOTIDE SEQUENCE</scope>
</reference>
<dbReference type="PROSITE" id="PS50011">
    <property type="entry name" value="PROTEIN_KINASE_DOM"/>
    <property type="match status" value="1"/>
</dbReference>
<dbReference type="Gene3D" id="1.10.510.10">
    <property type="entry name" value="Transferase(Phosphotransferase) domain 1"/>
    <property type="match status" value="1"/>
</dbReference>
<dbReference type="PANTHER" id="PTHR27003">
    <property type="entry name" value="OS07G0166700 PROTEIN"/>
    <property type="match status" value="1"/>
</dbReference>
<accession>A0ABQ5DL21</accession>
<evidence type="ECO:0000313" key="2">
    <source>
        <dbReference type="EMBL" id="GJT39608.1"/>
    </source>
</evidence>
<dbReference type="EMBL" id="BQNB010015401">
    <property type="protein sequence ID" value="GJT39608.1"/>
    <property type="molecule type" value="Genomic_DNA"/>
</dbReference>
<dbReference type="Pfam" id="PF07714">
    <property type="entry name" value="PK_Tyr_Ser-Thr"/>
    <property type="match status" value="1"/>
</dbReference>
<evidence type="ECO:0000259" key="1">
    <source>
        <dbReference type="PROSITE" id="PS50011"/>
    </source>
</evidence>
<name>A0ABQ5DL21_9ASTR</name>
<keyword evidence="2" id="KW-0418">Kinase</keyword>
<protein>
    <submittedName>
        <fullName evidence="2">Serine-threonine/tyrosine-protein kinase catalytic domain-containing protein</fullName>
    </submittedName>
</protein>
<feature type="domain" description="Protein kinase" evidence="1">
    <location>
        <begin position="1"/>
        <end position="291"/>
    </location>
</feature>
<dbReference type="SMART" id="SM00220">
    <property type="entry name" value="S_TKc"/>
    <property type="match status" value="1"/>
</dbReference>